<keyword evidence="4" id="KW-0804">Transcription</keyword>
<comment type="caution">
    <text evidence="6">The sequence shown here is derived from an EMBL/GenBank/DDBJ whole genome shotgun (WGS) entry which is preliminary data.</text>
</comment>
<accession>A0A6N9T4A5</accession>
<dbReference type="InterPro" id="IPR009057">
    <property type="entry name" value="Homeodomain-like_sf"/>
</dbReference>
<dbReference type="InterPro" id="IPR018060">
    <property type="entry name" value="HTH_AraC"/>
</dbReference>
<keyword evidence="3" id="KW-0238">DNA-binding</keyword>
<dbReference type="CDD" id="cd06124">
    <property type="entry name" value="cupin_NimR-like_N"/>
    <property type="match status" value="1"/>
</dbReference>
<dbReference type="EMBL" id="JAAAMG010000015">
    <property type="protein sequence ID" value="NDW06204.1"/>
    <property type="molecule type" value="Genomic_DNA"/>
</dbReference>
<evidence type="ECO:0000256" key="3">
    <source>
        <dbReference type="ARBA" id="ARBA00023125"/>
    </source>
</evidence>
<dbReference type="SUPFAM" id="SSF51182">
    <property type="entry name" value="RmlC-like cupins"/>
    <property type="match status" value="1"/>
</dbReference>
<dbReference type="Pfam" id="PF12833">
    <property type="entry name" value="HTH_18"/>
    <property type="match status" value="1"/>
</dbReference>
<evidence type="ECO:0000256" key="4">
    <source>
        <dbReference type="ARBA" id="ARBA00023163"/>
    </source>
</evidence>
<name>A0A6N9T4A5_9HYPH</name>
<dbReference type="PANTHER" id="PTHR11019:SF159">
    <property type="entry name" value="TRANSCRIPTIONAL REGULATOR-RELATED"/>
    <property type="match status" value="1"/>
</dbReference>
<evidence type="ECO:0000256" key="1">
    <source>
        <dbReference type="ARBA" id="ARBA00022491"/>
    </source>
</evidence>
<sequence>MARHSMWVSVLRKWAKMRDIYINIVDGTPRKIVAIAKRYPSGHYVEPHEHRRGQLMTASEGIILLTTPEGAWLMPPERGMWIPPGTVHHVRMIGTVEMHSLYIEADAVPGMPATCQVVGLSSFMRALMAEALTCPLEYDLHGRDGALMDLILCEVGRMPALPLSLPYPAHEPLAARCQAFIAAPSIGETIDDWCTGLAMSRRTFTRLFRAQTGLSFANWRQQACLMAAMTKLVAGASVTAVAGELGYDNPAAFTSMFKRAFGAPPLTYLKLRANS</sequence>
<reference evidence="6 7" key="1">
    <citation type="submission" date="2020-01" db="EMBL/GenBank/DDBJ databases">
        <title>Jiella pacifica sp. nov.</title>
        <authorList>
            <person name="Xue Z."/>
            <person name="Zhu S."/>
            <person name="Chen J."/>
            <person name="Yang J."/>
        </authorList>
    </citation>
    <scope>NUCLEOTIDE SEQUENCE [LARGE SCALE GENOMIC DNA]</scope>
    <source>
        <strain evidence="6 7">40Bstr34</strain>
    </source>
</reference>
<evidence type="ECO:0000313" key="6">
    <source>
        <dbReference type="EMBL" id="NDW06204.1"/>
    </source>
</evidence>
<keyword evidence="7" id="KW-1185">Reference proteome</keyword>
<evidence type="ECO:0000313" key="7">
    <source>
        <dbReference type="Proteomes" id="UP000469011"/>
    </source>
</evidence>
<evidence type="ECO:0000259" key="5">
    <source>
        <dbReference type="PROSITE" id="PS01124"/>
    </source>
</evidence>
<feature type="domain" description="HTH araC/xylS-type" evidence="5">
    <location>
        <begin position="189"/>
        <end position="271"/>
    </location>
</feature>
<dbReference type="Proteomes" id="UP000469011">
    <property type="component" value="Unassembled WGS sequence"/>
</dbReference>
<keyword evidence="1" id="KW-0678">Repressor</keyword>
<dbReference type="GO" id="GO:0003700">
    <property type="term" value="F:DNA-binding transcription factor activity"/>
    <property type="evidence" value="ECO:0007669"/>
    <property type="project" value="InterPro"/>
</dbReference>
<protein>
    <submittedName>
        <fullName evidence="6">Helix-turn-helix domain-containing protein</fullName>
    </submittedName>
</protein>
<dbReference type="SMART" id="SM00342">
    <property type="entry name" value="HTH_ARAC"/>
    <property type="match status" value="1"/>
</dbReference>
<dbReference type="Pfam" id="PF02311">
    <property type="entry name" value="AraC_binding"/>
    <property type="match status" value="1"/>
</dbReference>
<proteinExistence type="predicted"/>
<dbReference type="PROSITE" id="PS01124">
    <property type="entry name" value="HTH_ARAC_FAMILY_2"/>
    <property type="match status" value="1"/>
</dbReference>
<dbReference type="FunFam" id="1.10.10.60:FF:000132">
    <property type="entry name" value="AraC family transcriptional regulator"/>
    <property type="match status" value="1"/>
</dbReference>
<evidence type="ECO:0000256" key="2">
    <source>
        <dbReference type="ARBA" id="ARBA00023015"/>
    </source>
</evidence>
<organism evidence="6 7">
    <name type="scientific">Jiella pacifica</name>
    <dbReference type="NCBI Taxonomy" id="2696469"/>
    <lineage>
        <taxon>Bacteria</taxon>
        <taxon>Pseudomonadati</taxon>
        <taxon>Pseudomonadota</taxon>
        <taxon>Alphaproteobacteria</taxon>
        <taxon>Hyphomicrobiales</taxon>
        <taxon>Aurantimonadaceae</taxon>
        <taxon>Jiella</taxon>
    </lineage>
</organism>
<keyword evidence="2" id="KW-0805">Transcription regulation</keyword>
<dbReference type="InterPro" id="IPR003313">
    <property type="entry name" value="AraC-bd"/>
</dbReference>
<dbReference type="Gene3D" id="2.60.120.10">
    <property type="entry name" value="Jelly Rolls"/>
    <property type="match status" value="1"/>
</dbReference>
<dbReference type="SUPFAM" id="SSF46689">
    <property type="entry name" value="Homeodomain-like"/>
    <property type="match status" value="2"/>
</dbReference>
<dbReference type="Gene3D" id="1.10.10.60">
    <property type="entry name" value="Homeodomain-like"/>
    <property type="match status" value="1"/>
</dbReference>
<dbReference type="PANTHER" id="PTHR11019">
    <property type="entry name" value="HTH-TYPE TRANSCRIPTIONAL REGULATOR NIMR"/>
    <property type="match status" value="1"/>
</dbReference>
<dbReference type="GO" id="GO:0043565">
    <property type="term" value="F:sequence-specific DNA binding"/>
    <property type="evidence" value="ECO:0007669"/>
    <property type="project" value="InterPro"/>
</dbReference>
<dbReference type="InterPro" id="IPR011051">
    <property type="entry name" value="RmlC_Cupin_sf"/>
</dbReference>
<gene>
    <name evidence="6" type="ORF">GTK09_17425</name>
</gene>
<dbReference type="AlphaFoldDB" id="A0A6N9T4A5"/>
<dbReference type="InterPro" id="IPR014710">
    <property type="entry name" value="RmlC-like_jellyroll"/>
</dbReference>